<evidence type="ECO:0000259" key="1">
    <source>
        <dbReference type="Pfam" id="PF08511"/>
    </source>
</evidence>
<dbReference type="AlphaFoldDB" id="A0A7W8HWR9"/>
<organism evidence="2 3">
    <name type="scientific">Brevundimonas basaltis</name>
    <dbReference type="NCBI Taxonomy" id="472166"/>
    <lineage>
        <taxon>Bacteria</taxon>
        <taxon>Pseudomonadati</taxon>
        <taxon>Pseudomonadota</taxon>
        <taxon>Alphaproteobacteria</taxon>
        <taxon>Caulobacterales</taxon>
        <taxon>Caulobacteraceae</taxon>
        <taxon>Brevundimonas</taxon>
    </lineage>
</organism>
<protein>
    <submittedName>
        <fullName evidence="2">Ubiquinone biosynthesis protein COQ9</fullName>
    </submittedName>
</protein>
<keyword evidence="3" id="KW-1185">Reference proteome</keyword>
<gene>
    <name evidence="2" type="ORF">HNQ67_000833</name>
</gene>
<accession>A0A7W8HWR9</accession>
<comment type="caution">
    <text evidence="2">The sequence shown here is derived from an EMBL/GenBank/DDBJ whole genome shotgun (WGS) entry which is preliminary data.</text>
</comment>
<dbReference type="GO" id="GO:0006744">
    <property type="term" value="P:ubiquinone biosynthetic process"/>
    <property type="evidence" value="ECO:0007669"/>
    <property type="project" value="InterPro"/>
</dbReference>
<sequence>MTEAPHLSNDPSKGEALKADWADRMEQAVLDAAVERAPALGWNGRMVRAACAANGLSRGDEELLFPNGARDLAALLSRRHDDRALAALGEVDPATLKIRERIARAVSERLEAGAADLEATRRCAAFLALPTNVDLGLQLAWETADHLWNWAGDTATDWNHYSKRAILSGILIPALTMRWFDGKEAADAFVARRIENVMAFEKWKAGKDFDAPLRRMTDALSRMRYGAKAE</sequence>
<evidence type="ECO:0000313" key="3">
    <source>
        <dbReference type="Proteomes" id="UP000566663"/>
    </source>
</evidence>
<dbReference type="RefSeq" id="WP_183252573.1">
    <property type="nucleotide sequence ID" value="NZ_BAAAFF010000004.1"/>
</dbReference>
<dbReference type="InterPro" id="IPR013718">
    <property type="entry name" value="COQ9_C"/>
</dbReference>
<dbReference type="EMBL" id="JACHFZ010000001">
    <property type="protein sequence ID" value="MBB5291337.1"/>
    <property type="molecule type" value="Genomic_DNA"/>
</dbReference>
<name>A0A7W8HWR9_9CAUL</name>
<keyword evidence="2" id="KW-0830">Ubiquinone</keyword>
<dbReference type="InterPro" id="IPR012762">
    <property type="entry name" value="Ubiq_biosynth_COQ9"/>
</dbReference>
<dbReference type="GO" id="GO:0008289">
    <property type="term" value="F:lipid binding"/>
    <property type="evidence" value="ECO:0007669"/>
    <property type="project" value="InterPro"/>
</dbReference>
<evidence type="ECO:0000313" key="2">
    <source>
        <dbReference type="EMBL" id="MBB5291337.1"/>
    </source>
</evidence>
<dbReference type="Proteomes" id="UP000566663">
    <property type="component" value="Unassembled WGS sequence"/>
</dbReference>
<dbReference type="NCBIfam" id="TIGR02396">
    <property type="entry name" value="diverge_rpsU"/>
    <property type="match status" value="1"/>
</dbReference>
<reference evidence="2 3" key="1">
    <citation type="submission" date="2020-08" db="EMBL/GenBank/DDBJ databases">
        <title>Genomic Encyclopedia of Type Strains, Phase IV (KMG-IV): sequencing the most valuable type-strain genomes for metagenomic binning, comparative biology and taxonomic classification.</title>
        <authorList>
            <person name="Goeker M."/>
        </authorList>
    </citation>
    <scope>NUCLEOTIDE SEQUENCE [LARGE SCALE GENOMIC DNA]</scope>
    <source>
        <strain evidence="2 3">DSM 25335</strain>
    </source>
</reference>
<proteinExistence type="predicted"/>
<feature type="domain" description="COQ9 C-terminal" evidence="1">
    <location>
        <begin position="135"/>
        <end position="201"/>
    </location>
</feature>
<dbReference type="Pfam" id="PF08511">
    <property type="entry name" value="COQ9"/>
    <property type="match status" value="1"/>
</dbReference>
<dbReference type="Gene3D" id="1.10.357.10">
    <property type="entry name" value="Tetracycline Repressor, domain 2"/>
    <property type="match status" value="1"/>
</dbReference>